<keyword evidence="4" id="KW-0175">Coiled coil</keyword>
<dbReference type="SUPFAM" id="SSF160527">
    <property type="entry name" value="V-type ATPase subunit E-like"/>
    <property type="match status" value="1"/>
</dbReference>
<dbReference type="Pfam" id="PF01991">
    <property type="entry name" value="vATP-synt_E"/>
    <property type="match status" value="1"/>
</dbReference>
<dbReference type="Proteomes" id="UP000824063">
    <property type="component" value="Unassembled WGS sequence"/>
</dbReference>
<accession>A0A9D2JIY8</accession>
<evidence type="ECO:0000256" key="3">
    <source>
        <dbReference type="ARBA" id="ARBA00023065"/>
    </source>
</evidence>
<keyword evidence="3" id="KW-0406">Ion transport</keyword>
<feature type="coiled-coil region" evidence="4">
    <location>
        <begin position="16"/>
        <end position="62"/>
    </location>
</feature>
<reference evidence="5" key="2">
    <citation type="submission" date="2021-04" db="EMBL/GenBank/DDBJ databases">
        <authorList>
            <person name="Gilroy R."/>
        </authorList>
    </citation>
    <scope>NUCLEOTIDE SEQUENCE</scope>
    <source>
        <strain evidence="5">CHK172-16539</strain>
    </source>
</reference>
<name>A0A9D2JIY8_9ENTE</name>
<proteinExistence type="inferred from homology"/>
<evidence type="ECO:0000313" key="5">
    <source>
        <dbReference type="EMBL" id="HIZ53235.1"/>
    </source>
</evidence>
<comment type="caution">
    <text evidence="5">The sequence shown here is derived from an EMBL/GenBank/DDBJ whole genome shotgun (WGS) entry which is preliminary data.</text>
</comment>
<evidence type="ECO:0000256" key="1">
    <source>
        <dbReference type="ARBA" id="ARBA00005901"/>
    </source>
</evidence>
<dbReference type="GO" id="GO:0033178">
    <property type="term" value="C:proton-transporting two-sector ATPase complex, catalytic domain"/>
    <property type="evidence" value="ECO:0007669"/>
    <property type="project" value="InterPro"/>
</dbReference>
<gene>
    <name evidence="5" type="ORF">IAA20_04775</name>
</gene>
<dbReference type="GO" id="GO:0046961">
    <property type="term" value="F:proton-transporting ATPase activity, rotational mechanism"/>
    <property type="evidence" value="ECO:0007669"/>
    <property type="project" value="InterPro"/>
</dbReference>
<dbReference type="AlphaFoldDB" id="A0A9D2JIY8"/>
<comment type="similarity">
    <text evidence="1">Belongs to the V-ATPase E subunit family.</text>
</comment>
<reference evidence="5" key="1">
    <citation type="journal article" date="2021" name="PeerJ">
        <title>Extensive microbial diversity within the chicken gut microbiome revealed by metagenomics and culture.</title>
        <authorList>
            <person name="Gilroy R."/>
            <person name="Ravi A."/>
            <person name="Getino M."/>
            <person name="Pursley I."/>
            <person name="Horton D.L."/>
            <person name="Alikhan N.F."/>
            <person name="Baker D."/>
            <person name="Gharbi K."/>
            <person name="Hall N."/>
            <person name="Watson M."/>
            <person name="Adriaenssens E.M."/>
            <person name="Foster-Nyarko E."/>
            <person name="Jarju S."/>
            <person name="Secka A."/>
            <person name="Antonio M."/>
            <person name="Oren A."/>
            <person name="Chaudhuri R.R."/>
            <person name="La Ragione R."/>
            <person name="Hildebrand F."/>
            <person name="Pallen M.J."/>
        </authorList>
    </citation>
    <scope>NUCLEOTIDE SEQUENCE</scope>
    <source>
        <strain evidence="5">CHK172-16539</strain>
    </source>
</reference>
<evidence type="ECO:0000256" key="4">
    <source>
        <dbReference type="SAM" id="Coils"/>
    </source>
</evidence>
<sequence length="198" mass="23157">MSDITKLTTKIKIDAVKKQASLVKEAERELSQSEHLKKAQLEKESKENLKRYERELQRELSLRVSELHVKSRNRILAAKQQILDELFEEARVQLQNLSADQIEAFVLRKLQLIQVTGDVELIFGEKTCPIITSEMHRRWQQALGETVTIRQAQHTIPNRSGVVFKQGEIEFNYLFEALLESKEEHLSYQLIELIFEQE</sequence>
<dbReference type="Gene3D" id="1.20.5.620">
    <property type="entry name" value="F1F0 ATP synthase subunit B, membrane domain"/>
    <property type="match status" value="1"/>
</dbReference>
<evidence type="ECO:0000313" key="6">
    <source>
        <dbReference type="Proteomes" id="UP000824063"/>
    </source>
</evidence>
<keyword evidence="2" id="KW-0813">Transport</keyword>
<dbReference type="EMBL" id="DXBN01000106">
    <property type="protein sequence ID" value="HIZ53235.1"/>
    <property type="molecule type" value="Genomic_DNA"/>
</dbReference>
<organism evidence="5 6">
    <name type="scientific">Candidatus Enterococcus avicola</name>
    <dbReference type="NCBI Taxonomy" id="2838561"/>
    <lineage>
        <taxon>Bacteria</taxon>
        <taxon>Bacillati</taxon>
        <taxon>Bacillota</taxon>
        <taxon>Bacilli</taxon>
        <taxon>Lactobacillales</taxon>
        <taxon>Enterococcaceae</taxon>
        <taxon>Enterococcus</taxon>
    </lineage>
</organism>
<evidence type="ECO:0000256" key="2">
    <source>
        <dbReference type="ARBA" id="ARBA00022448"/>
    </source>
</evidence>
<protein>
    <submittedName>
        <fullName evidence="5">V-type ATP synthase subunit E</fullName>
    </submittedName>
</protein>
<dbReference type="InterPro" id="IPR002842">
    <property type="entry name" value="ATPase_V1_Esu"/>
</dbReference>